<protein>
    <submittedName>
        <fullName evidence="2">Uncharacterized protein</fullName>
    </submittedName>
</protein>
<comment type="caution">
    <text evidence="2">The sequence shown here is derived from an EMBL/GenBank/DDBJ whole genome shotgun (WGS) entry which is preliminary data.</text>
</comment>
<accession>A0A9P0TD93</accession>
<evidence type="ECO:0000313" key="2">
    <source>
        <dbReference type="EMBL" id="CAH4029491.1"/>
    </source>
</evidence>
<dbReference type="AlphaFoldDB" id="A0A9P0TD93"/>
<feature type="compositionally biased region" description="Polar residues" evidence="1">
    <location>
        <begin position="96"/>
        <end position="111"/>
    </location>
</feature>
<evidence type="ECO:0000313" key="3">
    <source>
        <dbReference type="Proteomes" id="UP001152562"/>
    </source>
</evidence>
<feature type="region of interest" description="Disordered" evidence="1">
    <location>
        <begin position="91"/>
        <end position="111"/>
    </location>
</feature>
<dbReference type="Proteomes" id="UP001152562">
    <property type="component" value="Unassembled WGS sequence"/>
</dbReference>
<evidence type="ECO:0000256" key="1">
    <source>
        <dbReference type="SAM" id="MobiDB-lite"/>
    </source>
</evidence>
<name>A0A9P0TD93_PIEBR</name>
<reference evidence="2" key="1">
    <citation type="submission" date="2022-05" db="EMBL/GenBank/DDBJ databases">
        <authorList>
            <person name="Okamura Y."/>
        </authorList>
    </citation>
    <scope>NUCLEOTIDE SEQUENCE</scope>
</reference>
<organism evidence="2 3">
    <name type="scientific">Pieris brassicae</name>
    <name type="common">White butterfly</name>
    <name type="synonym">Large white butterfly</name>
    <dbReference type="NCBI Taxonomy" id="7116"/>
    <lineage>
        <taxon>Eukaryota</taxon>
        <taxon>Metazoa</taxon>
        <taxon>Ecdysozoa</taxon>
        <taxon>Arthropoda</taxon>
        <taxon>Hexapoda</taxon>
        <taxon>Insecta</taxon>
        <taxon>Pterygota</taxon>
        <taxon>Neoptera</taxon>
        <taxon>Endopterygota</taxon>
        <taxon>Lepidoptera</taxon>
        <taxon>Glossata</taxon>
        <taxon>Ditrysia</taxon>
        <taxon>Papilionoidea</taxon>
        <taxon>Pieridae</taxon>
        <taxon>Pierinae</taxon>
        <taxon>Pieris</taxon>
    </lineage>
</organism>
<gene>
    <name evidence="2" type="ORF">PIBRA_LOCUS6238</name>
</gene>
<keyword evidence="3" id="KW-1185">Reference proteome</keyword>
<feature type="region of interest" description="Disordered" evidence="1">
    <location>
        <begin position="1"/>
        <end position="25"/>
    </location>
</feature>
<sequence>MTSDDEVSDNVHSDSEAIPTIANEPSKNAAHAINLNKHKVLKRKVDRLEQAAPLIDEHNLKPPRGCDELDRFPKWTYNILPHLPLFPTSCPYSLRGGSSSETPMSKSGQLE</sequence>
<dbReference type="EMBL" id="CALOZG010000008">
    <property type="protein sequence ID" value="CAH4029491.1"/>
    <property type="molecule type" value="Genomic_DNA"/>
</dbReference>
<proteinExistence type="predicted"/>